<feature type="chain" id="PRO_5002709603" description="Lipoprotein" evidence="1">
    <location>
        <begin position="23"/>
        <end position="178"/>
    </location>
</feature>
<organism evidence="2 3">
    <name type="scientific">Parvibaculum lavamentivorans (strain DS-1 / DSM 13023 / NCIMB 13966)</name>
    <dbReference type="NCBI Taxonomy" id="402881"/>
    <lineage>
        <taxon>Bacteria</taxon>
        <taxon>Pseudomonadati</taxon>
        <taxon>Pseudomonadota</taxon>
        <taxon>Alphaproteobacteria</taxon>
        <taxon>Hyphomicrobiales</taxon>
        <taxon>Parvibaculaceae</taxon>
        <taxon>Parvibaculum</taxon>
    </lineage>
</organism>
<proteinExistence type="predicted"/>
<dbReference type="KEGG" id="pla:Plav_1437"/>
<evidence type="ECO:0000313" key="2">
    <source>
        <dbReference type="EMBL" id="ABS63057.1"/>
    </source>
</evidence>
<name>A7HT24_PARL1</name>
<accession>A7HT24</accession>
<dbReference type="PROSITE" id="PS51257">
    <property type="entry name" value="PROKAR_LIPOPROTEIN"/>
    <property type="match status" value="1"/>
</dbReference>
<sequence>MKIGQVLSISAALLLGGCFISAEDLIKPADADYPIADGTRLVLHELDETGARTGATEEETRITRDGDLYLMTTGEDGKIFAGLMKEIAPDLYAVQAREADSPEGNLYALVERDGANWRRWSMICPDFVSMAEEKGVALSEMGVTLDSSDCVVEDFASLKTALMFAYENGKPDAEYVAE</sequence>
<dbReference type="Proteomes" id="UP000006377">
    <property type="component" value="Chromosome"/>
</dbReference>
<evidence type="ECO:0000313" key="3">
    <source>
        <dbReference type="Proteomes" id="UP000006377"/>
    </source>
</evidence>
<dbReference type="HOGENOM" id="CLU_1509215_0_0_5"/>
<gene>
    <name evidence="2" type="ordered locus">Plav_1437</name>
</gene>
<evidence type="ECO:0008006" key="4">
    <source>
        <dbReference type="Google" id="ProtNLM"/>
    </source>
</evidence>
<dbReference type="OrthoDB" id="9798990at2"/>
<keyword evidence="1" id="KW-0732">Signal</keyword>
<protein>
    <recommendedName>
        <fullName evidence="4">Lipoprotein</fullName>
    </recommendedName>
</protein>
<evidence type="ECO:0000256" key="1">
    <source>
        <dbReference type="SAM" id="SignalP"/>
    </source>
</evidence>
<dbReference type="AlphaFoldDB" id="A7HT24"/>
<keyword evidence="3" id="KW-1185">Reference proteome</keyword>
<dbReference type="EMBL" id="CP000774">
    <property type="protein sequence ID" value="ABS63057.1"/>
    <property type="molecule type" value="Genomic_DNA"/>
</dbReference>
<reference evidence="2 3" key="1">
    <citation type="journal article" date="2011" name="Stand. Genomic Sci.">
        <title>Complete genome sequence of Parvibaculum lavamentivorans type strain (DS-1(T)).</title>
        <authorList>
            <person name="Schleheck D."/>
            <person name="Weiss M."/>
            <person name="Pitluck S."/>
            <person name="Bruce D."/>
            <person name="Land M.L."/>
            <person name="Han S."/>
            <person name="Saunders E."/>
            <person name="Tapia R."/>
            <person name="Detter C."/>
            <person name="Brettin T."/>
            <person name="Han J."/>
            <person name="Woyke T."/>
            <person name="Goodwin L."/>
            <person name="Pennacchio L."/>
            <person name="Nolan M."/>
            <person name="Cook A.M."/>
            <person name="Kjelleberg S."/>
            <person name="Thomas T."/>
        </authorList>
    </citation>
    <scope>NUCLEOTIDE SEQUENCE [LARGE SCALE GENOMIC DNA]</scope>
    <source>
        <strain evidence="3">DS-1 / DSM 13023 / NCIMB 13966</strain>
    </source>
</reference>
<feature type="signal peptide" evidence="1">
    <location>
        <begin position="1"/>
        <end position="22"/>
    </location>
</feature>
<dbReference type="RefSeq" id="WP_012110334.1">
    <property type="nucleotide sequence ID" value="NC_009719.1"/>
</dbReference>